<dbReference type="InterPro" id="IPR007197">
    <property type="entry name" value="rSAM"/>
</dbReference>
<gene>
    <name evidence="8" type="ORF">L9S41_04405</name>
</gene>
<dbReference type="Gene3D" id="3.40.50.280">
    <property type="entry name" value="Cobalamin-binding domain"/>
    <property type="match status" value="1"/>
</dbReference>
<keyword evidence="9" id="KW-1185">Reference proteome</keyword>
<dbReference type="InterPro" id="IPR023969">
    <property type="entry name" value="CHP04072_B12-bd/rSAM"/>
</dbReference>
<evidence type="ECO:0000256" key="2">
    <source>
        <dbReference type="ARBA" id="ARBA00022691"/>
    </source>
</evidence>
<name>A0ABY5ZS05_9BACT</name>
<dbReference type="SFLD" id="SFLDG01082">
    <property type="entry name" value="B12-binding_domain_containing"/>
    <property type="match status" value="1"/>
</dbReference>
<dbReference type="PANTHER" id="PTHR43409">
    <property type="entry name" value="ANAEROBIC MAGNESIUM-PROTOPORPHYRIN IX MONOMETHYL ESTER CYCLASE-RELATED"/>
    <property type="match status" value="1"/>
</dbReference>
<dbReference type="SMART" id="SM00729">
    <property type="entry name" value="Elp3"/>
    <property type="match status" value="1"/>
</dbReference>
<organism evidence="8 9">
    <name type="scientific">Geoalkalibacter halelectricus</name>
    <dbReference type="NCBI Taxonomy" id="2847045"/>
    <lineage>
        <taxon>Bacteria</taxon>
        <taxon>Pseudomonadati</taxon>
        <taxon>Thermodesulfobacteriota</taxon>
        <taxon>Desulfuromonadia</taxon>
        <taxon>Desulfuromonadales</taxon>
        <taxon>Geoalkalibacteraceae</taxon>
        <taxon>Geoalkalibacter</taxon>
    </lineage>
</organism>
<evidence type="ECO:0000256" key="3">
    <source>
        <dbReference type="ARBA" id="ARBA00022723"/>
    </source>
</evidence>
<dbReference type="SFLD" id="SFLDS00029">
    <property type="entry name" value="Radical_SAM"/>
    <property type="match status" value="1"/>
</dbReference>
<dbReference type="Gene3D" id="3.80.30.20">
    <property type="entry name" value="tm_1862 like domain"/>
    <property type="match status" value="1"/>
</dbReference>
<comment type="cofactor">
    <cofactor evidence="1">
        <name>[4Fe-4S] cluster</name>
        <dbReference type="ChEBI" id="CHEBI:49883"/>
    </cofactor>
</comment>
<dbReference type="PROSITE" id="PS51918">
    <property type="entry name" value="RADICAL_SAM"/>
    <property type="match status" value="1"/>
</dbReference>
<evidence type="ECO:0000256" key="5">
    <source>
        <dbReference type="ARBA" id="ARBA00023014"/>
    </source>
</evidence>
<dbReference type="RefSeq" id="WP_260749003.1">
    <property type="nucleotide sequence ID" value="NZ_CP092109.1"/>
</dbReference>
<evidence type="ECO:0000256" key="4">
    <source>
        <dbReference type="ARBA" id="ARBA00023004"/>
    </source>
</evidence>
<dbReference type="PANTHER" id="PTHR43409:SF16">
    <property type="entry name" value="SLR0320 PROTEIN"/>
    <property type="match status" value="1"/>
</dbReference>
<reference evidence="8" key="1">
    <citation type="journal article" date="2022" name="Environ. Microbiol.">
        <title>Geoalkalibacter halelectricus SAP #1 sp. nov. possessing extracellular electron transfer and mineral#reducing capabilities from a haloalkaline environment.</title>
        <authorList>
            <person name="Yadav S."/>
            <person name="Singh R."/>
            <person name="Sundharam S.S."/>
            <person name="Chaudhary S."/>
            <person name="Krishnamurthi S."/>
            <person name="Patil S.A."/>
        </authorList>
    </citation>
    <scope>NUCLEOTIDE SEQUENCE</scope>
    <source>
        <strain evidence="8">SAP-1</strain>
    </source>
</reference>
<dbReference type="CDD" id="cd01335">
    <property type="entry name" value="Radical_SAM"/>
    <property type="match status" value="1"/>
</dbReference>
<dbReference type="Pfam" id="PF02310">
    <property type="entry name" value="B12-binding"/>
    <property type="match status" value="1"/>
</dbReference>
<dbReference type="CDD" id="cd02068">
    <property type="entry name" value="radical_SAM_B12_BD"/>
    <property type="match status" value="1"/>
</dbReference>
<evidence type="ECO:0000259" key="7">
    <source>
        <dbReference type="PROSITE" id="PS51918"/>
    </source>
</evidence>
<protein>
    <submittedName>
        <fullName evidence="8">Lipid biosynthesis B12-binding/radical SAM protein</fullName>
    </submittedName>
</protein>
<dbReference type="PROSITE" id="PS51332">
    <property type="entry name" value="B12_BINDING"/>
    <property type="match status" value="1"/>
</dbReference>
<dbReference type="InterPro" id="IPR023404">
    <property type="entry name" value="rSAM_horseshoe"/>
</dbReference>
<dbReference type="InterPro" id="IPR006158">
    <property type="entry name" value="Cobalamin-bd"/>
</dbReference>
<keyword evidence="3" id="KW-0479">Metal-binding</keyword>
<dbReference type="SFLD" id="SFLDG01123">
    <property type="entry name" value="methyltransferase_(Class_B)"/>
    <property type="match status" value="1"/>
</dbReference>
<dbReference type="Proteomes" id="UP001060414">
    <property type="component" value="Chromosome"/>
</dbReference>
<evidence type="ECO:0000313" key="9">
    <source>
        <dbReference type="Proteomes" id="UP001060414"/>
    </source>
</evidence>
<proteinExistence type="predicted"/>
<dbReference type="InterPro" id="IPR051198">
    <property type="entry name" value="BchE-like"/>
</dbReference>
<dbReference type="InterPro" id="IPR058240">
    <property type="entry name" value="rSAM_sf"/>
</dbReference>
<keyword evidence="5" id="KW-0411">Iron-sulfur</keyword>
<evidence type="ECO:0000256" key="1">
    <source>
        <dbReference type="ARBA" id="ARBA00001966"/>
    </source>
</evidence>
<dbReference type="InterPro" id="IPR034466">
    <property type="entry name" value="Methyltransferase_Class_B"/>
</dbReference>
<feature type="domain" description="Radical SAM core" evidence="7">
    <location>
        <begin position="176"/>
        <end position="405"/>
    </location>
</feature>
<keyword evidence="4" id="KW-0408">Iron</keyword>
<evidence type="ECO:0000259" key="6">
    <source>
        <dbReference type="PROSITE" id="PS51332"/>
    </source>
</evidence>
<feature type="domain" description="B12-binding" evidence="6">
    <location>
        <begin position="6"/>
        <end position="149"/>
    </location>
</feature>
<dbReference type="InterPro" id="IPR006638">
    <property type="entry name" value="Elp3/MiaA/NifB-like_rSAM"/>
</dbReference>
<accession>A0ABY5ZS05</accession>
<dbReference type="Pfam" id="PF04055">
    <property type="entry name" value="Radical_SAM"/>
    <property type="match status" value="1"/>
</dbReference>
<dbReference type="EMBL" id="CP092109">
    <property type="protein sequence ID" value="UWZ80645.1"/>
    <property type="molecule type" value="Genomic_DNA"/>
</dbReference>
<evidence type="ECO:0000313" key="8">
    <source>
        <dbReference type="EMBL" id="UWZ80645.1"/>
    </source>
</evidence>
<dbReference type="SUPFAM" id="SSF102114">
    <property type="entry name" value="Radical SAM enzymes"/>
    <property type="match status" value="1"/>
</dbReference>
<dbReference type="NCBIfam" id="TIGR04072">
    <property type="entry name" value="rSAM_ladder_B12"/>
    <property type="match status" value="1"/>
</dbReference>
<keyword evidence="2" id="KW-0949">S-adenosyl-L-methionine</keyword>
<sequence>MSRVFLISANTTTEPYPVYPLGMAVLAGALSGRGHVVKQFDFLASGKDRERLRRELSEFAPDLIGMSLRNIDNVDSFCAENAWYLDQARELAQLIRETNSAPLVVGGPAFSIMPDAILDYLGADYGIVGEGEQALCTLVDDLAAGKKVSALCPSSSSALDGIDMASPLYDREWVDFYLQNSGMINLQSKRGCPFECNYCTYPALEGNRFRTRPVEAVVDDLERISIAYPQAKVFFTDSIFNDPCGHYLGLAEEILRRKIEIRWCAFFRPQGLGRRELALLKRAGLCALELGTDAASDTTLGGMNKGLSFADVLAVNEACLAEELPCAHFIIFGGPGETPESVTEGLDNIAQLGKAVVFAFSGIRILPGAPLQVQAVREGIIAEDQSLVKPVYYYSPQIDPEAMHQEISRSFQGHRNRIFPPSEGQERLAVMRRFGFNGILWDQLISFRKNSKASFSHQ</sequence>